<reference evidence="1" key="1">
    <citation type="submission" date="2022-12" db="EMBL/GenBank/DDBJ databases">
        <title>Draft genome sequence of the thermophilic strain Brevibacillus thermoruber HT42, isolated from Los Humeros, Puebla, Mexico, with biotechnological potential.</title>
        <authorList>
            <person name="Lara Sanchez J."/>
            <person name="Solis Palacios R."/>
            <person name="Bustos Baena A.S."/>
            <person name="Ruz Baez A.E."/>
            <person name="Espinosa Luna G."/>
            <person name="Oliart Ros R.M."/>
        </authorList>
    </citation>
    <scope>NUCLEOTIDE SEQUENCE</scope>
    <source>
        <strain evidence="1">HT42</strain>
    </source>
</reference>
<organism evidence="1 2">
    <name type="scientific">Brevibacillus thermoruber</name>
    <dbReference type="NCBI Taxonomy" id="33942"/>
    <lineage>
        <taxon>Bacteria</taxon>
        <taxon>Bacillati</taxon>
        <taxon>Bacillota</taxon>
        <taxon>Bacilli</taxon>
        <taxon>Bacillales</taxon>
        <taxon>Paenibacillaceae</taxon>
        <taxon>Brevibacillus</taxon>
    </lineage>
</organism>
<sequence>MSDVIVFKGAVSFPITLDPSVWIFDERKIDLRTYRGEEEQTDGRQSAYLQGTGSQWDKELREGAALPSERRSLAEERKALEGDYGMRLAPFIDNANPLPEATHVRIHRHGQEPVTLPIEQARRAILQFSRDGKPLREDGPVYFFLPEWFASGEPPLKAITVFEFVTAE</sequence>
<keyword evidence="2" id="KW-1185">Reference proteome</keyword>
<name>A0A9X3TT92_9BACL</name>
<accession>A0A9X3TT92</accession>
<comment type="caution">
    <text evidence="1">The sequence shown here is derived from an EMBL/GenBank/DDBJ whole genome shotgun (WGS) entry which is preliminary data.</text>
</comment>
<dbReference type="Proteomes" id="UP001151071">
    <property type="component" value="Unassembled WGS sequence"/>
</dbReference>
<dbReference type="EMBL" id="JAPYYP010000033">
    <property type="protein sequence ID" value="MDA5110504.1"/>
    <property type="molecule type" value="Genomic_DNA"/>
</dbReference>
<protein>
    <recommendedName>
        <fullName evidence="3">Peptidyl-prolyl cis-trans isomerase</fullName>
    </recommendedName>
</protein>
<gene>
    <name evidence="1" type="ORF">O3V59_19380</name>
</gene>
<proteinExistence type="predicted"/>
<evidence type="ECO:0000313" key="1">
    <source>
        <dbReference type="EMBL" id="MDA5110504.1"/>
    </source>
</evidence>
<dbReference type="RefSeq" id="WP_271140802.1">
    <property type="nucleotide sequence ID" value="NZ_JAPYYP010000033.1"/>
</dbReference>
<evidence type="ECO:0000313" key="2">
    <source>
        <dbReference type="Proteomes" id="UP001151071"/>
    </source>
</evidence>
<dbReference type="AlphaFoldDB" id="A0A9X3TT92"/>
<evidence type="ECO:0008006" key="3">
    <source>
        <dbReference type="Google" id="ProtNLM"/>
    </source>
</evidence>